<name>A0A9P8NW85_9ASCO</name>
<dbReference type="AlphaFoldDB" id="A0A9P8NW85"/>
<evidence type="ECO:0000256" key="1">
    <source>
        <dbReference type="SAM" id="MobiDB-lite"/>
    </source>
</evidence>
<sequence length="67" mass="7370">MSAEFKTSKRTMESVSSESKYSTSLKSVIPNLTLLNSLSLNPSNLCNLDFVFDRGSSLIKSKINGRP</sequence>
<reference evidence="2" key="2">
    <citation type="submission" date="2021-01" db="EMBL/GenBank/DDBJ databases">
        <authorList>
            <person name="Schikora-Tamarit M.A."/>
        </authorList>
    </citation>
    <scope>NUCLEOTIDE SEQUENCE</scope>
    <source>
        <strain evidence="2">NCAIM Y.01608</strain>
    </source>
</reference>
<dbReference type="EMBL" id="JAEUBD010001468">
    <property type="protein sequence ID" value="KAH3661018.1"/>
    <property type="molecule type" value="Genomic_DNA"/>
</dbReference>
<keyword evidence="3" id="KW-1185">Reference proteome</keyword>
<protein>
    <submittedName>
        <fullName evidence="2">Uncharacterized protein</fullName>
    </submittedName>
</protein>
<reference evidence="2" key="1">
    <citation type="journal article" date="2021" name="Open Biol.">
        <title>Shared evolutionary footprints suggest mitochondrial oxidative damage underlies multiple complex I losses in fungi.</title>
        <authorList>
            <person name="Schikora-Tamarit M.A."/>
            <person name="Marcet-Houben M."/>
            <person name="Nosek J."/>
            <person name="Gabaldon T."/>
        </authorList>
    </citation>
    <scope>NUCLEOTIDE SEQUENCE</scope>
    <source>
        <strain evidence="2">NCAIM Y.01608</strain>
    </source>
</reference>
<organism evidence="2 3">
    <name type="scientific">Ogataea polymorpha</name>
    <dbReference type="NCBI Taxonomy" id="460523"/>
    <lineage>
        <taxon>Eukaryota</taxon>
        <taxon>Fungi</taxon>
        <taxon>Dikarya</taxon>
        <taxon>Ascomycota</taxon>
        <taxon>Saccharomycotina</taxon>
        <taxon>Pichiomycetes</taxon>
        <taxon>Pichiales</taxon>
        <taxon>Pichiaceae</taxon>
        <taxon>Ogataea</taxon>
    </lineage>
</organism>
<dbReference type="Proteomes" id="UP000788993">
    <property type="component" value="Unassembled WGS sequence"/>
</dbReference>
<feature type="region of interest" description="Disordered" evidence="1">
    <location>
        <begin position="1"/>
        <end position="21"/>
    </location>
</feature>
<feature type="compositionally biased region" description="Basic and acidic residues" evidence="1">
    <location>
        <begin position="1"/>
        <end position="12"/>
    </location>
</feature>
<gene>
    <name evidence="2" type="ORF">OGATHE_005350</name>
</gene>
<evidence type="ECO:0000313" key="2">
    <source>
        <dbReference type="EMBL" id="KAH3661018.1"/>
    </source>
</evidence>
<comment type="caution">
    <text evidence="2">The sequence shown here is derived from an EMBL/GenBank/DDBJ whole genome shotgun (WGS) entry which is preliminary data.</text>
</comment>
<evidence type="ECO:0000313" key="3">
    <source>
        <dbReference type="Proteomes" id="UP000788993"/>
    </source>
</evidence>
<accession>A0A9P8NW85</accession>
<proteinExistence type="predicted"/>